<reference evidence="1 2" key="1">
    <citation type="submission" date="2019-06" db="EMBL/GenBank/DDBJ databases">
        <title>Sequencing the genomes of 1000 actinobacteria strains.</title>
        <authorList>
            <person name="Klenk H.-P."/>
        </authorList>
    </citation>
    <scope>NUCLEOTIDE SEQUENCE [LARGE SCALE GENOMIC DNA]</scope>
    <source>
        <strain evidence="1 2">DSM 43866</strain>
    </source>
</reference>
<gene>
    <name evidence="1" type="ORF">FHX34_105688</name>
</gene>
<dbReference type="AlphaFoldDB" id="A0A561VMK0"/>
<evidence type="ECO:0000313" key="2">
    <source>
        <dbReference type="Proteomes" id="UP000320239"/>
    </source>
</evidence>
<name>A0A561VMK0_ACTTI</name>
<comment type="caution">
    <text evidence="1">The sequence shown here is derived from an EMBL/GenBank/DDBJ whole genome shotgun (WGS) entry which is preliminary data.</text>
</comment>
<sequence length="37" mass="4174">MVLKIDEYCSSPPQAERATILTLFQHLTQVVADTTPR</sequence>
<keyword evidence="2" id="KW-1185">Reference proteome</keyword>
<organism evidence="1 2">
    <name type="scientific">Actinoplanes teichomyceticus</name>
    <dbReference type="NCBI Taxonomy" id="1867"/>
    <lineage>
        <taxon>Bacteria</taxon>
        <taxon>Bacillati</taxon>
        <taxon>Actinomycetota</taxon>
        <taxon>Actinomycetes</taxon>
        <taxon>Micromonosporales</taxon>
        <taxon>Micromonosporaceae</taxon>
        <taxon>Actinoplanes</taxon>
    </lineage>
</organism>
<accession>A0A561VMK0</accession>
<protein>
    <submittedName>
        <fullName evidence="1">Uncharacterized protein</fullName>
    </submittedName>
</protein>
<evidence type="ECO:0000313" key="1">
    <source>
        <dbReference type="EMBL" id="TWG12820.1"/>
    </source>
</evidence>
<dbReference type="EMBL" id="VIWY01000005">
    <property type="protein sequence ID" value="TWG12820.1"/>
    <property type="molecule type" value="Genomic_DNA"/>
</dbReference>
<dbReference type="Proteomes" id="UP000320239">
    <property type="component" value="Unassembled WGS sequence"/>
</dbReference>
<proteinExistence type="predicted"/>